<dbReference type="Pfam" id="PF06923">
    <property type="entry name" value="GutM"/>
    <property type="match status" value="1"/>
</dbReference>
<reference evidence="2" key="1">
    <citation type="journal article" date="2019" name="Int. J. Syst. Evol. Microbiol.">
        <title>The Global Catalogue of Microorganisms (GCM) 10K type strain sequencing project: providing services to taxonomists for standard genome sequencing and annotation.</title>
        <authorList>
            <consortium name="The Broad Institute Genomics Platform"/>
            <consortium name="The Broad Institute Genome Sequencing Center for Infectious Disease"/>
            <person name="Wu L."/>
            <person name="Ma J."/>
        </authorList>
    </citation>
    <scope>NUCLEOTIDE SEQUENCE [LARGE SCALE GENOMIC DNA]</scope>
    <source>
        <strain evidence="2">CCM 8932</strain>
    </source>
</reference>
<dbReference type="InterPro" id="IPR009693">
    <property type="entry name" value="Glucitol_operon_activator"/>
</dbReference>
<name>A0ABW1R8F2_9LACO</name>
<organism evidence="1 2">
    <name type="scientific">Lactiplantibacillus dongliensis</name>
    <dbReference type="NCBI Taxonomy" id="2559919"/>
    <lineage>
        <taxon>Bacteria</taxon>
        <taxon>Bacillati</taxon>
        <taxon>Bacillota</taxon>
        <taxon>Bacilli</taxon>
        <taxon>Lactobacillales</taxon>
        <taxon>Lactobacillaceae</taxon>
        <taxon>Lactiplantibacillus</taxon>
    </lineage>
</organism>
<protein>
    <submittedName>
        <fullName evidence="1">Transcriptional regulator GutM</fullName>
    </submittedName>
</protein>
<evidence type="ECO:0000313" key="1">
    <source>
        <dbReference type="EMBL" id="MFC6164725.1"/>
    </source>
</evidence>
<dbReference type="EMBL" id="JBHSSD010000037">
    <property type="protein sequence ID" value="MFC6164725.1"/>
    <property type="molecule type" value="Genomic_DNA"/>
</dbReference>
<sequence length="167" mass="18771">MTPMLLIGIVLVSAFLLQGLLGFFQIRSFSQHFRQMRRQGKVLIGKNPRKIQSGSLMLMAIDTDGNIKAAQLLQGVTVFAHFKPVKQLVGQNIAVLGADYDQLRHFNRLTRQCILNAYQNFINYRTGHLSAEAFDTKVNVLALPLVDQIKHQSGRLLGTLKQHFARG</sequence>
<comment type="caution">
    <text evidence="1">The sequence shown here is derived from an EMBL/GenBank/DDBJ whole genome shotgun (WGS) entry which is preliminary data.</text>
</comment>
<dbReference type="PIRSF" id="PIRSF011474">
    <property type="entry name" value="Glucitol_operon_activator"/>
    <property type="match status" value="1"/>
</dbReference>
<keyword evidence="2" id="KW-1185">Reference proteome</keyword>
<accession>A0ABW1R8F2</accession>
<gene>
    <name evidence="1" type="ORF">ACFP3T_08600</name>
</gene>
<dbReference type="Proteomes" id="UP001596253">
    <property type="component" value="Unassembled WGS sequence"/>
</dbReference>
<evidence type="ECO:0000313" key="2">
    <source>
        <dbReference type="Proteomes" id="UP001596253"/>
    </source>
</evidence>
<dbReference type="RefSeq" id="WP_223877329.1">
    <property type="nucleotide sequence ID" value="NZ_BJDK01000022.1"/>
</dbReference>
<proteinExistence type="predicted"/>